<name>A0A4R2Q616_9PSEU</name>
<comment type="caution">
    <text evidence="2">The sequence shown here is derived from an EMBL/GenBank/DDBJ whole genome shotgun (WGS) entry which is preliminary data.</text>
</comment>
<dbReference type="GO" id="GO:0009432">
    <property type="term" value="P:SOS response"/>
    <property type="evidence" value="ECO:0007669"/>
    <property type="project" value="TreeGrafter"/>
</dbReference>
<accession>A0A4R2Q616</accession>
<gene>
    <name evidence="2" type="ORF">EV191_12218</name>
</gene>
<dbReference type="PANTHER" id="PTHR21621">
    <property type="entry name" value="RIBOSOMAL PROTEIN S6 MODIFICATION PROTEIN"/>
    <property type="match status" value="1"/>
</dbReference>
<dbReference type="SUPFAM" id="SSF56059">
    <property type="entry name" value="Glutathione synthetase ATP-binding domain-like"/>
    <property type="match status" value="1"/>
</dbReference>
<dbReference type="Pfam" id="PF21068">
    <property type="entry name" value="ATPgraspMvdD"/>
    <property type="match status" value="1"/>
</dbReference>
<organism evidence="2 3">
    <name type="scientific">Tamaricihabitans halophyticus</name>
    <dbReference type="NCBI Taxonomy" id="1262583"/>
    <lineage>
        <taxon>Bacteria</taxon>
        <taxon>Bacillati</taxon>
        <taxon>Actinomycetota</taxon>
        <taxon>Actinomycetes</taxon>
        <taxon>Pseudonocardiales</taxon>
        <taxon>Pseudonocardiaceae</taxon>
        <taxon>Tamaricihabitans</taxon>
    </lineage>
</organism>
<feature type="domain" description="MvdD-like pre-ATP grasp" evidence="1">
    <location>
        <begin position="3"/>
        <end position="116"/>
    </location>
</feature>
<dbReference type="Gene3D" id="3.30.470.20">
    <property type="entry name" value="ATP-grasp fold, B domain"/>
    <property type="match status" value="1"/>
</dbReference>
<evidence type="ECO:0000313" key="2">
    <source>
        <dbReference type="EMBL" id="TCP43404.1"/>
    </source>
</evidence>
<reference evidence="2 3" key="1">
    <citation type="submission" date="2019-03" db="EMBL/GenBank/DDBJ databases">
        <title>Genomic Encyclopedia of Type Strains, Phase IV (KMG-IV): sequencing the most valuable type-strain genomes for metagenomic binning, comparative biology and taxonomic classification.</title>
        <authorList>
            <person name="Goeker M."/>
        </authorList>
    </citation>
    <scope>NUCLEOTIDE SEQUENCE [LARGE SCALE GENOMIC DNA]</scope>
    <source>
        <strain evidence="2 3">DSM 45765</strain>
    </source>
</reference>
<dbReference type="EMBL" id="SLXQ01000022">
    <property type="protein sequence ID" value="TCP43404.1"/>
    <property type="molecule type" value="Genomic_DNA"/>
</dbReference>
<protein>
    <submittedName>
        <fullName evidence="2">ATP-grasp ribosomal peptide maturase</fullName>
    </submittedName>
</protein>
<dbReference type="InterPro" id="IPR048936">
    <property type="entry name" value="MvdD-like_ATPgrasp"/>
</dbReference>
<evidence type="ECO:0000259" key="1">
    <source>
        <dbReference type="Pfam" id="PF21068"/>
    </source>
</evidence>
<dbReference type="AlphaFoldDB" id="A0A4R2Q616"/>
<dbReference type="Proteomes" id="UP000294911">
    <property type="component" value="Unassembled WGS sequence"/>
</dbReference>
<evidence type="ECO:0000313" key="3">
    <source>
        <dbReference type="Proteomes" id="UP000294911"/>
    </source>
</evidence>
<proteinExistence type="predicted"/>
<dbReference type="GO" id="GO:0005737">
    <property type="term" value="C:cytoplasm"/>
    <property type="evidence" value="ECO:0007669"/>
    <property type="project" value="TreeGrafter"/>
</dbReference>
<dbReference type="OrthoDB" id="9794735at2"/>
<dbReference type="NCBIfam" id="TIGR04187">
    <property type="entry name" value="GRASP_SAV_5884"/>
    <property type="match status" value="1"/>
</dbReference>
<dbReference type="GO" id="GO:0018169">
    <property type="term" value="F:ribosomal S6-glutamic acid ligase activity"/>
    <property type="evidence" value="ECO:0007669"/>
    <property type="project" value="TreeGrafter"/>
</dbReference>
<sequence length="317" mass="34507">MSVLILADERDPSADAMVCALRERDAVVHRVDTAWFPGQLSVSAELTGGRWSGQLRTPYRTVDLDGITAVWFRSPKAYTFPDGMSSAERGFANLEAKYGLGGVLTSLPARWINHPARLADAAYKPVQLALAQRHGLRVADTMITNEATSVRQFAGRGTTVTKVLGSNSIVECGGRKLAYTRVLDAADLSDMRGIDQTTHLFQRWADKLYEARMIVVGDAITAVAIRANTAAGYLDWRTDYDNLSYELIQPPESIAGGVRELMQDLGLLYGALDFVVGPDGWTFLEVNAGGQYGWLEDATGISITAQLADQLTMGRAT</sequence>
<dbReference type="RefSeq" id="WP_132880706.1">
    <property type="nucleotide sequence ID" value="NZ_SLXQ01000022.1"/>
</dbReference>
<dbReference type="InterPro" id="IPR026449">
    <property type="entry name" value="GRASP_SAV_5884"/>
</dbReference>
<keyword evidence="3" id="KW-1185">Reference proteome</keyword>
<dbReference type="PANTHER" id="PTHR21621:SF0">
    <property type="entry name" value="BETA-CITRYLGLUTAMATE SYNTHASE B-RELATED"/>
    <property type="match status" value="1"/>
</dbReference>